<evidence type="ECO:0000313" key="12">
    <source>
        <dbReference type="Proteomes" id="UP000182798"/>
    </source>
</evidence>
<dbReference type="InterPro" id="IPR020070">
    <property type="entry name" value="Ribosomal_bL9_N"/>
</dbReference>
<evidence type="ECO:0000313" key="14">
    <source>
        <dbReference type="Proteomes" id="UP000643672"/>
    </source>
</evidence>
<keyword evidence="5 7" id="KW-0687">Ribonucleoprotein</keyword>
<dbReference type="Proteomes" id="UP000182798">
    <property type="component" value="Unassembled WGS sequence"/>
</dbReference>
<dbReference type="Pfam" id="PF01281">
    <property type="entry name" value="Ribosomal_L9_N"/>
    <property type="match status" value="1"/>
</dbReference>
<dbReference type="InterPro" id="IPR000244">
    <property type="entry name" value="Ribosomal_bL9"/>
</dbReference>
<proteinExistence type="inferred from homology"/>
<dbReference type="InterPro" id="IPR009027">
    <property type="entry name" value="Ribosomal_bL9/RNase_H1_N"/>
</dbReference>
<dbReference type="KEGG" id="bthg:MS2017_0717"/>
<dbReference type="EMBL" id="CAESAQ020000028">
    <property type="protein sequence ID" value="CAB5496218.1"/>
    <property type="molecule type" value="Genomic_DNA"/>
</dbReference>
<reference evidence="10 14" key="4">
    <citation type="submission" date="2020-05" db="EMBL/GenBank/DDBJ databases">
        <authorList>
            <person name="Petersen J."/>
            <person name="Sayavedra L."/>
        </authorList>
    </citation>
    <scope>NUCLEOTIDE SEQUENCE [LARGE SCALE GENOMIC DNA]</scope>
    <source>
        <strain evidence="10">B thermophilus SOXS</strain>
    </source>
</reference>
<keyword evidence="2 7" id="KW-0699">rRNA-binding</keyword>
<dbReference type="RefSeq" id="WP_071565111.1">
    <property type="nucleotide sequence ID" value="NZ_CAESAQ020000028.1"/>
</dbReference>
<dbReference type="EMBL" id="CP024634">
    <property type="protein sequence ID" value="AYQ56446.1"/>
    <property type="molecule type" value="Genomic_DNA"/>
</dbReference>
<dbReference type="HAMAP" id="MF_00503">
    <property type="entry name" value="Ribosomal_bL9"/>
    <property type="match status" value="1"/>
</dbReference>
<dbReference type="PROSITE" id="PS00651">
    <property type="entry name" value="RIBOSOMAL_L9"/>
    <property type="match status" value="1"/>
</dbReference>
<evidence type="ECO:0000256" key="4">
    <source>
        <dbReference type="ARBA" id="ARBA00022980"/>
    </source>
</evidence>
<dbReference type="InterPro" id="IPR036935">
    <property type="entry name" value="Ribosomal_bL9_N_sf"/>
</dbReference>
<evidence type="ECO:0000256" key="1">
    <source>
        <dbReference type="ARBA" id="ARBA00010605"/>
    </source>
</evidence>
<accession>A0A1J5TSW0</accession>
<evidence type="ECO:0000313" key="13">
    <source>
        <dbReference type="Proteomes" id="UP000278334"/>
    </source>
</evidence>
<dbReference type="GO" id="GO:0006412">
    <property type="term" value="P:translation"/>
    <property type="evidence" value="ECO:0007669"/>
    <property type="project" value="UniProtKB-UniRule"/>
</dbReference>
<dbReference type="GO" id="GO:1990904">
    <property type="term" value="C:ribonucleoprotein complex"/>
    <property type="evidence" value="ECO:0007669"/>
    <property type="project" value="UniProtKB-KW"/>
</dbReference>
<sequence length="151" mass="16123">MQVILLETIGKLGGLGDIANVKSGYARNFLIPQGKAKPATAANMAEFETIKAGLEAKEMATVKMATEKAEAMAGVVCMLKANASEEGKLFGSITTADIVANLAELGHEVEKRNINLSEAIHHIGEYDISITLHTNIDIDIKIVVEASEDEQ</sequence>
<dbReference type="Gene3D" id="3.40.5.10">
    <property type="entry name" value="Ribosomal protein L9, N-terminal domain"/>
    <property type="match status" value="1"/>
</dbReference>
<keyword evidence="3 7" id="KW-0694">RNA-binding</keyword>
<dbReference type="InterPro" id="IPR020069">
    <property type="entry name" value="Ribosomal_bL9_C"/>
</dbReference>
<evidence type="ECO:0000256" key="7">
    <source>
        <dbReference type="HAMAP-Rule" id="MF_00503"/>
    </source>
</evidence>
<dbReference type="Proteomes" id="UP000278334">
    <property type="component" value="Chromosome"/>
</dbReference>
<dbReference type="AlphaFoldDB" id="A0A1J5TSW0"/>
<dbReference type="OrthoDB" id="9788336at2"/>
<dbReference type="Pfam" id="PF03948">
    <property type="entry name" value="Ribosomal_L9_C"/>
    <property type="match status" value="1"/>
</dbReference>
<evidence type="ECO:0000256" key="5">
    <source>
        <dbReference type="ARBA" id="ARBA00023274"/>
    </source>
</evidence>
<reference evidence="12" key="1">
    <citation type="submission" date="2016-09" db="EMBL/GenBank/DDBJ databases">
        <title>Genome Sequence of Bathymodiolus thermophilus sulfur-oxidizing gill endosymbiont.</title>
        <authorList>
            <person name="Ponnudurai R."/>
            <person name="Kleiner M."/>
            <person name="Sayavedra L."/>
            <person name="Thuermer A."/>
            <person name="Felbeck H."/>
            <person name="Schlueter R."/>
            <person name="Schweder T."/>
            <person name="Markert S."/>
        </authorList>
    </citation>
    <scope>NUCLEOTIDE SEQUENCE [LARGE SCALE GENOMIC DNA]</scope>
    <source>
        <strain evidence="12">BAT/CrabSpa'14</strain>
    </source>
</reference>
<evidence type="ECO:0000256" key="3">
    <source>
        <dbReference type="ARBA" id="ARBA00022884"/>
    </source>
</evidence>
<comment type="similarity">
    <text evidence="1 7">Belongs to the bacterial ribosomal protein bL9 family.</text>
</comment>
<evidence type="ECO:0000256" key="2">
    <source>
        <dbReference type="ARBA" id="ARBA00022730"/>
    </source>
</evidence>
<dbReference type="GO" id="GO:0005840">
    <property type="term" value="C:ribosome"/>
    <property type="evidence" value="ECO:0007669"/>
    <property type="project" value="UniProtKB-KW"/>
</dbReference>
<dbReference type="Proteomes" id="UP000643672">
    <property type="component" value="Unassembled WGS sequence"/>
</dbReference>
<keyword evidence="4 7" id="KW-0689">Ribosomal protein</keyword>
<dbReference type="SUPFAM" id="SSF55658">
    <property type="entry name" value="L9 N-domain-like"/>
    <property type="match status" value="1"/>
</dbReference>
<dbReference type="InterPro" id="IPR020594">
    <property type="entry name" value="Ribosomal_bL9_bac/chp"/>
</dbReference>
<dbReference type="GO" id="GO:0019843">
    <property type="term" value="F:rRNA binding"/>
    <property type="evidence" value="ECO:0007669"/>
    <property type="project" value="UniProtKB-UniRule"/>
</dbReference>
<dbReference type="EMBL" id="MIQH01000939">
    <property type="protein sequence ID" value="OIR23976.1"/>
    <property type="molecule type" value="Genomic_DNA"/>
</dbReference>
<dbReference type="PANTHER" id="PTHR21368">
    <property type="entry name" value="50S RIBOSOMAL PROTEIN L9"/>
    <property type="match status" value="1"/>
</dbReference>
<dbReference type="NCBIfam" id="TIGR00158">
    <property type="entry name" value="L9"/>
    <property type="match status" value="1"/>
</dbReference>
<dbReference type="Gene3D" id="3.10.430.100">
    <property type="entry name" value="Ribosomal protein L9, C-terminal domain"/>
    <property type="match status" value="1"/>
</dbReference>
<dbReference type="GO" id="GO:0003735">
    <property type="term" value="F:structural constituent of ribosome"/>
    <property type="evidence" value="ECO:0007669"/>
    <property type="project" value="InterPro"/>
</dbReference>
<evidence type="ECO:0000313" key="9">
    <source>
        <dbReference type="EMBL" id="AYQ56446.1"/>
    </source>
</evidence>
<evidence type="ECO:0000259" key="8">
    <source>
        <dbReference type="PROSITE" id="PS00651"/>
    </source>
</evidence>
<evidence type="ECO:0000256" key="6">
    <source>
        <dbReference type="ARBA" id="ARBA00035292"/>
    </source>
</evidence>
<comment type="function">
    <text evidence="7">Binds to the 23S rRNA.</text>
</comment>
<reference evidence="9 13" key="3">
    <citation type="submission" date="2017-11" db="EMBL/GenBank/DDBJ databases">
        <title>Genome sequence of the bacterial symbiont EPR9N from a vent mussel Bathymodiolus thermophilus.</title>
        <authorList>
            <person name="Won Y.-J."/>
        </authorList>
    </citation>
    <scope>NUCLEOTIDE SEQUENCE [LARGE SCALE GENOMIC DNA]</scope>
    <source>
        <strain evidence="9 13">EPR9N</strain>
    </source>
</reference>
<feature type="domain" description="Ribosomal protein L9" evidence="8">
    <location>
        <begin position="13"/>
        <end position="40"/>
    </location>
</feature>
<organism evidence="11 12">
    <name type="scientific">Bathymodiolus thermophilus thioautotrophic gill symbiont</name>
    <dbReference type="NCBI Taxonomy" id="2360"/>
    <lineage>
        <taxon>Bacteria</taxon>
        <taxon>Pseudomonadati</taxon>
        <taxon>Pseudomonadota</taxon>
        <taxon>Gammaproteobacteria</taxon>
        <taxon>sulfur-oxidizing symbionts</taxon>
    </lineage>
</organism>
<dbReference type="SUPFAM" id="SSF55653">
    <property type="entry name" value="Ribosomal protein L9 C-domain"/>
    <property type="match status" value="1"/>
</dbReference>
<evidence type="ECO:0000313" key="10">
    <source>
        <dbReference type="EMBL" id="CAB5496218.1"/>
    </source>
</evidence>
<dbReference type="InterPro" id="IPR036791">
    <property type="entry name" value="Ribosomal_bL9_C_sf"/>
</dbReference>
<keyword evidence="14" id="KW-1185">Reference proteome</keyword>
<protein>
    <recommendedName>
        <fullName evidence="6 7">Large ribosomal subunit protein bL9</fullName>
    </recommendedName>
</protein>
<reference evidence="11" key="2">
    <citation type="journal article" date="2017" name="Stand. Genomic Sci.">
        <title>Genome sequence of the sulfur-oxidizing Bathymodiolus thermophilus gill endosymbiont.</title>
        <authorList>
            <person name="Ponnudurai R."/>
            <person name="Sayavedra L."/>
            <person name="Kleiner M."/>
            <person name="Heiden S.E."/>
            <person name="Thurmer A."/>
            <person name="Felbeck H."/>
            <person name="Schluter R."/>
            <person name="Sievert S.M."/>
            <person name="Daniel R."/>
            <person name="Schweder T."/>
            <person name="Markert S."/>
        </authorList>
    </citation>
    <scope>NUCLEOTIDE SEQUENCE</scope>
    <source>
        <strain evidence="11">BAT/CrabSpa'14</strain>
    </source>
</reference>
<evidence type="ECO:0000313" key="11">
    <source>
        <dbReference type="EMBL" id="OIR23976.1"/>
    </source>
</evidence>
<gene>
    <name evidence="7" type="primary">rplI</name>
    <name evidence="11" type="ORF">BGC33_08835</name>
    <name evidence="9" type="ORF">MS2017_0717</name>
    <name evidence="10" type="ORF">THERMOS_456</name>
</gene>
<name>A0A1J5TSW0_9GAMM</name>